<name>A0A9P7Z533_9HELO</name>
<gene>
    <name evidence="11" type="ORF">BJ878DRAFT_501590</name>
</gene>
<dbReference type="EMBL" id="MU253848">
    <property type="protein sequence ID" value="KAG9245421.1"/>
    <property type="molecule type" value="Genomic_DNA"/>
</dbReference>
<dbReference type="CDD" id="cd21176">
    <property type="entry name" value="LPMO_auxiliary-like"/>
    <property type="match status" value="1"/>
</dbReference>
<evidence type="ECO:0000256" key="4">
    <source>
        <dbReference type="ARBA" id="ARBA00022729"/>
    </source>
</evidence>
<dbReference type="InterPro" id="IPR046530">
    <property type="entry name" value="BIM1-like_dom"/>
</dbReference>
<evidence type="ECO:0000256" key="9">
    <source>
        <dbReference type="SAM" id="SignalP"/>
    </source>
</evidence>
<keyword evidence="4 9" id="KW-0732">Signal</keyword>
<evidence type="ECO:0000256" key="6">
    <source>
        <dbReference type="ARBA" id="ARBA00023180"/>
    </source>
</evidence>
<keyword evidence="7" id="KW-0449">Lipoprotein</keyword>
<dbReference type="PANTHER" id="PTHR34992">
    <property type="entry name" value="HYPHAL ANASTAMOSIS-7 PROTEIN"/>
    <property type="match status" value="1"/>
</dbReference>
<keyword evidence="12" id="KW-1185">Reference proteome</keyword>
<keyword evidence="5" id="KW-0472">Membrane</keyword>
<dbReference type="AlphaFoldDB" id="A0A9P7Z533"/>
<accession>A0A9P7Z533</accession>
<evidence type="ECO:0000256" key="1">
    <source>
        <dbReference type="ARBA" id="ARBA00004609"/>
    </source>
</evidence>
<dbReference type="GO" id="GO:0005886">
    <property type="term" value="C:plasma membrane"/>
    <property type="evidence" value="ECO:0007669"/>
    <property type="project" value="UniProtKB-SubCell"/>
</dbReference>
<organism evidence="11 12">
    <name type="scientific">Calycina marina</name>
    <dbReference type="NCBI Taxonomy" id="1763456"/>
    <lineage>
        <taxon>Eukaryota</taxon>
        <taxon>Fungi</taxon>
        <taxon>Dikarya</taxon>
        <taxon>Ascomycota</taxon>
        <taxon>Pezizomycotina</taxon>
        <taxon>Leotiomycetes</taxon>
        <taxon>Helotiales</taxon>
        <taxon>Pezizellaceae</taxon>
        <taxon>Calycina</taxon>
    </lineage>
</organism>
<evidence type="ECO:0000256" key="8">
    <source>
        <dbReference type="SAM" id="MobiDB-lite"/>
    </source>
</evidence>
<feature type="chain" id="PRO_5040276550" description="Copper acquisition factor BIM1-like domain-containing protein" evidence="9">
    <location>
        <begin position="19"/>
        <end position="220"/>
    </location>
</feature>
<evidence type="ECO:0000313" key="11">
    <source>
        <dbReference type="EMBL" id="KAG9245421.1"/>
    </source>
</evidence>
<evidence type="ECO:0000256" key="7">
    <source>
        <dbReference type="ARBA" id="ARBA00023288"/>
    </source>
</evidence>
<evidence type="ECO:0000313" key="12">
    <source>
        <dbReference type="Proteomes" id="UP000887226"/>
    </source>
</evidence>
<evidence type="ECO:0000256" key="3">
    <source>
        <dbReference type="ARBA" id="ARBA00022622"/>
    </source>
</evidence>
<dbReference type="InterPro" id="IPR046936">
    <property type="entry name" value="BIM1-like"/>
</dbReference>
<dbReference type="Proteomes" id="UP000887226">
    <property type="component" value="Unassembled WGS sequence"/>
</dbReference>
<comment type="subcellular location">
    <subcellularLocation>
        <location evidence="1">Cell membrane</location>
        <topology evidence="1">Lipid-anchor</topology>
        <topology evidence="1">GPI-anchor</topology>
    </subcellularLocation>
</comment>
<keyword evidence="2" id="KW-1003">Cell membrane</keyword>
<evidence type="ECO:0000259" key="10">
    <source>
        <dbReference type="Pfam" id="PF20238"/>
    </source>
</evidence>
<proteinExistence type="predicted"/>
<dbReference type="GO" id="GO:0098552">
    <property type="term" value="C:side of membrane"/>
    <property type="evidence" value="ECO:0007669"/>
    <property type="project" value="UniProtKB-KW"/>
</dbReference>
<dbReference type="OrthoDB" id="5333578at2759"/>
<dbReference type="Pfam" id="PF20238">
    <property type="entry name" value="BIM1-like_dom"/>
    <property type="match status" value="1"/>
</dbReference>
<reference evidence="11" key="1">
    <citation type="journal article" date="2021" name="IMA Fungus">
        <title>Genomic characterization of three marine fungi, including Emericellopsis atlantica sp. nov. with signatures of a generalist lifestyle and marine biomass degradation.</title>
        <authorList>
            <person name="Hagestad O.C."/>
            <person name="Hou L."/>
            <person name="Andersen J.H."/>
            <person name="Hansen E.H."/>
            <person name="Altermark B."/>
            <person name="Li C."/>
            <person name="Kuhnert E."/>
            <person name="Cox R.J."/>
            <person name="Crous P.W."/>
            <person name="Spatafora J.W."/>
            <person name="Lail K."/>
            <person name="Amirebrahimi M."/>
            <person name="Lipzen A."/>
            <person name="Pangilinan J."/>
            <person name="Andreopoulos W."/>
            <person name="Hayes R.D."/>
            <person name="Ng V."/>
            <person name="Grigoriev I.V."/>
            <person name="Jackson S.A."/>
            <person name="Sutton T.D.S."/>
            <person name="Dobson A.D.W."/>
            <person name="Rama T."/>
        </authorList>
    </citation>
    <scope>NUCLEOTIDE SEQUENCE</scope>
    <source>
        <strain evidence="11">TRa3180A</strain>
    </source>
</reference>
<protein>
    <recommendedName>
        <fullName evidence="10">Copper acquisition factor BIM1-like domain-containing protein</fullName>
    </recommendedName>
</protein>
<sequence>MFSATILSVLGSVALVAGHFTITYPEMRGDSFATGASQYIYPCANVNQTAETNRTEWPLTGGSIALDLGHAWTYAFINVGLGTDYPVTNYSLTNDRPLNITGKGDLCMEKLDLPAGLTVTDGQNATIQVVTVGETGTALYNCADIIFKTSATVLSSDDCPSNSNITTATVEEVSTNETSSTNSTADATTTTTTSGAVGTTSSLATAGFVGVAAVVIGWLL</sequence>
<dbReference type="PANTHER" id="PTHR34992:SF2">
    <property type="entry name" value="COPPER ACQUISITION FACTOR BIM1-LIKE DOMAIN-CONTAINING PROTEIN"/>
    <property type="match status" value="1"/>
</dbReference>
<evidence type="ECO:0000256" key="5">
    <source>
        <dbReference type="ARBA" id="ARBA00023136"/>
    </source>
</evidence>
<comment type="caution">
    <text evidence="11">The sequence shown here is derived from an EMBL/GenBank/DDBJ whole genome shotgun (WGS) entry which is preliminary data.</text>
</comment>
<feature type="region of interest" description="Disordered" evidence="8">
    <location>
        <begin position="167"/>
        <end position="196"/>
    </location>
</feature>
<keyword evidence="6" id="KW-0325">Glycoprotein</keyword>
<feature type="domain" description="Copper acquisition factor BIM1-like" evidence="10">
    <location>
        <begin position="18"/>
        <end position="161"/>
    </location>
</feature>
<feature type="signal peptide" evidence="9">
    <location>
        <begin position="1"/>
        <end position="18"/>
    </location>
</feature>
<evidence type="ECO:0000256" key="2">
    <source>
        <dbReference type="ARBA" id="ARBA00022475"/>
    </source>
</evidence>
<keyword evidence="3" id="KW-0336">GPI-anchor</keyword>